<sequence length="150" mass="15563">MDYGREVSNGLRWSASGGDAARQGRGYTGSVLVAPSPSSSSPATGEKRRRSAYGVRHHNRTEALGEVTAGGNTEGGGGLSGVLLMLWFLPATAVPPVLPLWVVARDSNPRAPDYGGSRPTAAKLGAATVGFDVKLTDINRTCKVTKVLVA</sequence>
<comment type="caution">
    <text evidence="2">The sequence shown here is derived from an EMBL/GenBank/DDBJ whole genome shotgun (WGS) entry which is preliminary data.</text>
</comment>
<evidence type="ECO:0000256" key="1">
    <source>
        <dbReference type="SAM" id="MobiDB-lite"/>
    </source>
</evidence>
<reference evidence="2" key="2">
    <citation type="journal article" date="2023" name="Plants (Basel)">
        <title>Annotation of the Turnera subulata (Passifloraceae) Draft Genome Reveals the S-Locus Evolved after the Divergence of Turneroideae from Passifloroideae in a Stepwise Manner.</title>
        <authorList>
            <person name="Henning P.M."/>
            <person name="Roalson E.H."/>
            <person name="Mir W."/>
            <person name="McCubbin A.G."/>
            <person name="Shore J.S."/>
        </authorList>
    </citation>
    <scope>NUCLEOTIDE SEQUENCE</scope>
    <source>
        <strain evidence="2">F60SS</strain>
    </source>
</reference>
<dbReference type="EMBL" id="JAKUCV010001506">
    <property type="protein sequence ID" value="KAJ4846125.1"/>
    <property type="molecule type" value="Genomic_DNA"/>
</dbReference>
<feature type="compositionally biased region" description="Basic residues" evidence="1">
    <location>
        <begin position="47"/>
        <end position="59"/>
    </location>
</feature>
<accession>A0A9Q0GBS1</accession>
<evidence type="ECO:0000313" key="2">
    <source>
        <dbReference type="EMBL" id="KAJ4846125.1"/>
    </source>
</evidence>
<dbReference type="Proteomes" id="UP001141552">
    <property type="component" value="Unassembled WGS sequence"/>
</dbReference>
<protein>
    <submittedName>
        <fullName evidence="2">Uncharacterized protein</fullName>
    </submittedName>
</protein>
<organism evidence="2 3">
    <name type="scientific">Turnera subulata</name>
    <dbReference type="NCBI Taxonomy" id="218843"/>
    <lineage>
        <taxon>Eukaryota</taxon>
        <taxon>Viridiplantae</taxon>
        <taxon>Streptophyta</taxon>
        <taxon>Embryophyta</taxon>
        <taxon>Tracheophyta</taxon>
        <taxon>Spermatophyta</taxon>
        <taxon>Magnoliopsida</taxon>
        <taxon>eudicotyledons</taxon>
        <taxon>Gunneridae</taxon>
        <taxon>Pentapetalae</taxon>
        <taxon>rosids</taxon>
        <taxon>fabids</taxon>
        <taxon>Malpighiales</taxon>
        <taxon>Passifloraceae</taxon>
        <taxon>Turnera</taxon>
    </lineage>
</organism>
<gene>
    <name evidence="2" type="ORF">Tsubulata_000820</name>
</gene>
<keyword evidence="3" id="KW-1185">Reference proteome</keyword>
<feature type="region of interest" description="Disordered" evidence="1">
    <location>
        <begin position="1"/>
        <end position="72"/>
    </location>
</feature>
<dbReference type="AlphaFoldDB" id="A0A9Q0GBS1"/>
<evidence type="ECO:0000313" key="3">
    <source>
        <dbReference type="Proteomes" id="UP001141552"/>
    </source>
</evidence>
<reference evidence="2" key="1">
    <citation type="submission" date="2022-02" db="EMBL/GenBank/DDBJ databases">
        <authorList>
            <person name="Henning P.M."/>
            <person name="McCubbin A.G."/>
            <person name="Shore J.S."/>
        </authorList>
    </citation>
    <scope>NUCLEOTIDE SEQUENCE</scope>
    <source>
        <strain evidence="2">F60SS</strain>
        <tissue evidence="2">Leaves</tissue>
    </source>
</reference>
<name>A0A9Q0GBS1_9ROSI</name>
<proteinExistence type="predicted"/>